<dbReference type="Pfam" id="PF13414">
    <property type="entry name" value="TPR_11"/>
    <property type="match status" value="1"/>
</dbReference>
<dbReference type="Proteomes" id="UP000283855">
    <property type="component" value="Unassembled WGS sequence"/>
</dbReference>
<dbReference type="Pfam" id="PF13365">
    <property type="entry name" value="Trypsin_2"/>
    <property type="match status" value="1"/>
</dbReference>
<evidence type="ECO:0000256" key="1">
    <source>
        <dbReference type="ARBA" id="ARBA00022737"/>
    </source>
</evidence>
<dbReference type="InterPro" id="IPR050498">
    <property type="entry name" value="Ycf3"/>
</dbReference>
<feature type="signal peptide" evidence="4">
    <location>
        <begin position="1"/>
        <end position="21"/>
    </location>
</feature>
<keyword evidence="4" id="KW-0732">Signal</keyword>
<dbReference type="Gene3D" id="2.40.10.120">
    <property type="match status" value="1"/>
</dbReference>
<reference evidence="5 6" key="1">
    <citation type="submission" date="2018-08" db="EMBL/GenBank/DDBJ databases">
        <title>A genome reference for cultivated species of the human gut microbiota.</title>
        <authorList>
            <person name="Zou Y."/>
            <person name="Xue W."/>
            <person name="Luo G."/>
        </authorList>
    </citation>
    <scope>NUCLEOTIDE SEQUENCE [LARGE SCALE GENOMIC DNA]</scope>
    <source>
        <strain evidence="5 6">AM42-38</strain>
    </source>
</reference>
<gene>
    <name evidence="5" type="ORF">DW921_02930</name>
</gene>
<dbReference type="SUPFAM" id="SSF48452">
    <property type="entry name" value="TPR-like"/>
    <property type="match status" value="2"/>
</dbReference>
<evidence type="ECO:0000256" key="2">
    <source>
        <dbReference type="ARBA" id="ARBA00022803"/>
    </source>
</evidence>
<accession>A0A413T3E1</accession>
<dbReference type="AlphaFoldDB" id="A0A413T3E1"/>
<protein>
    <submittedName>
        <fullName evidence="5">Tetratricopeptide repeat protein</fullName>
    </submittedName>
</protein>
<comment type="caution">
    <text evidence="5">The sequence shown here is derived from an EMBL/GenBank/DDBJ whole genome shotgun (WGS) entry which is preliminary data.</text>
</comment>
<feature type="repeat" description="TPR" evidence="3">
    <location>
        <begin position="486"/>
        <end position="519"/>
    </location>
</feature>
<dbReference type="RefSeq" id="WP_118399976.1">
    <property type="nucleotide sequence ID" value="NZ_CABJGD010000004.1"/>
</dbReference>
<evidence type="ECO:0000313" key="6">
    <source>
        <dbReference type="Proteomes" id="UP000283855"/>
    </source>
</evidence>
<dbReference type="EMBL" id="QSFT01000004">
    <property type="protein sequence ID" value="RHA77972.1"/>
    <property type="molecule type" value="Genomic_DNA"/>
</dbReference>
<evidence type="ECO:0000256" key="3">
    <source>
        <dbReference type="PROSITE-ProRule" id="PRU00339"/>
    </source>
</evidence>
<dbReference type="GO" id="GO:0009279">
    <property type="term" value="C:cell outer membrane"/>
    <property type="evidence" value="ECO:0007669"/>
    <property type="project" value="TreeGrafter"/>
</dbReference>
<organism evidence="5 6">
    <name type="scientific">Phocaeicola coprophilus</name>
    <dbReference type="NCBI Taxonomy" id="387090"/>
    <lineage>
        <taxon>Bacteria</taxon>
        <taxon>Pseudomonadati</taxon>
        <taxon>Bacteroidota</taxon>
        <taxon>Bacteroidia</taxon>
        <taxon>Bacteroidales</taxon>
        <taxon>Bacteroidaceae</taxon>
        <taxon>Phocaeicola</taxon>
    </lineage>
</organism>
<feature type="repeat" description="TPR" evidence="3">
    <location>
        <begin position="452"/>
        <end position="485"/>
    </location>
</feature>
<keyword evidence="2 3" id="KW-0802">TPR repeat</keyword>
<dbReference type="Gene3D" id="1.25.40.10">
    <property type="entry name" value="Tetratricopeptide repeat domain"/>
    <property type="match status" value="2"/>
</dbReference>
<keyword evidence="1" id="KW-0677">Repeat</keyword>
<sequence length="564" mass="62886">MKKIILLLTCGLAFCTGTAQTLPKWANQAKKAVFSVITYNKDNKILNTGNGFYIDEEGTAVSDYSLFKGADHAVIVTADGKELPVRYIMGANDLYDVIKFKTGVNKKSATLDPAVQGGKTGEQIYLLPYSTQKSVEGQTGTITKVDTISNESLYYTLNMKTTEKTVSCPIMNAEGQVIGMLQKNTEADSPESYAIGISFVKGLSISALSGTDMALNSIGIKKGLPEDESQALVYLYISSSQLNGEDYLELLNDFISRYPNNMEGYLRRASFYLSQEGRGADAEKDLEEMFNVATKKEEAHYNAAKLLYDYNLSLGEKQPYSDWNFDKALKEINEAVALAPEGLYLQLQGDIYFAMKKYPEAVTSYEAVNKTNMASASSFYSEAKAKELAKADIKEIIALMDSAVSKFNEPYGKDAVPYLYERARFRSEAGMHREAVKDYNDIYDAVLGQVGAEFYLTRIHAEMQCRMYQQAINDINKAVELEPQNVEYWLEKGGIHLRVNQLDEAVTALQKVLNLDPKNAGAYRMLGYTQIQQKKNKEGMANLKKAKELGDKVAEDLLQKYSKK</sequence>
<dbReference type="InterPro" id="IPR009003">
    <property type="entry name" value="Peptidase_S1_PA"/>
</dbReference>
<proteinExistence type="predicted"/>
<evidence type="ECO:0000313" key="5">
    <source>
        <dbReference type="EMBL" id="RHA77972.1"/>
    </source>
</evidence>
<dbReference type="InterPro" id="IPR019734">
    <property type="entry name" value="TPR_rpt"/>
</dbReference>
<dbReference type="PROSITE" id="PS50005">
    <property type="entry name" value="TPR"/>
    <property type="match status" value="2"/>
</dbReference>
<dbReference type="SMART" id="SM00028">
    <property type="entry name" value="TPR"/>
    <property type="match status" value="4"/>
</dbReference>
<dbReference type="PANTHER" id="PTHR44858:SF1">
    <property type="entry name" value="UDP-N-ACETYLGLUCOSAMINE--PEPTIDE N-ACETYLGLUCOSAMINYLTRANSFERASE SPINDLY-RELATED"/>
    <property type="match status" value="1"/>
</dbReference>
<evidence type="ECO:0000256" key="4">
    <source>
        <dbReference type="SAM" id="SignalP"/>
    </source>
</evidence>
<dbReference type="InterPro" id="IPR011990">
    <property type="entry name" value="TPR-like_helical_dom_sf"/>
</dbReference>
<feature type="chain" id="PRO_5019580947" evidence="4">
    <location>
        <begin position="22"/>
        <end position="564"/>
    </location>
</feature>
<dbReference type="PANTHER" id="PTHR44858">
    <property type="entry name" value="TETRATRICOPEPTIDE REPEAT PROTEIN 6"/>
    <property type="match status" value="1"/>
</dbReference>
<dbReference type="SUPFAM" id="SSF50494">
    <property type="entry name" value="Trypsin-like serine proteases"/>
    <property type="match status" value="1"/>
</dbReference>
<dbReference type="GO" id="GO:0046813">
    <property type="term" value="P:receptor-mediated virion attachment to host cell"/>
    <property type="evidence" value="ECO:0007669"/>
    <property type="project" value="TreeGrafter"/>
</dbReference>
<name>A0A413T3E1_9BACT</name>